<evidence type="ECO:0000256" key="1">
    <source>
        <dbReference type="ARBA" id="ARBA00006206"/>
    </source>
</evidence>
<dbReference type="CDD" id="cd09019">
    <property type="entry name" value="galactose_mutarotase_like"/>
    <property type="match status" value="1"/>
</dbReference>
<dbReference type="InterPro" id="IPR014718">
    <property type="entry name" value="GH-type_carb-bd"/>
</dbReference>
<protein>
    <submittedName>
        <fullName evidence="5">Galactose mutarotase-like protein</fullName>
    </submittedName>
</protein>
<dbReference type="Pfam" id="PF01263">
    <property type="entry name" value="Aldose_epim"/>
    <property type="match status" value="1"/>
</dbReference>
<feature type="signal peptide" evidence="4">
    <location>
        <begin position="1"/>
        <end position="19"/>
    </location>
</feature>
<keyword evidence="4" id="KW-0732">Signal</keyword>
<evidence type="ECO:0000256" key="4">
    <source>
        <dbReference type="SAM" id="SignalP"/>
    </source>
</evidence>
<dbReference type="Gene3D" id="2.70.98.10">
    <property type="match status" value="1"/>
</dbReference>
<dbReference type="InterPro" id="IPR011013">
    <property type="entry name" value="Gal_mutarotase_sf_dom"/>
</dbReference>
<dbReference type="EMBL" id="ML991776">
    <property type="protein sequence ID" value="KAF2238364.1"/>
    <property type="molecule type" value="Genomic_DNA"/>
</dbReference>
<dbReference type="FunFam" id="2.70.98.10:FF:000014">
    <property type="entry name" value="Aldose 1-epimerase, putative"/>
    <property type="match status" value="1"/>
</dbReference>
<evidence type="ECO:0000313" key="6">
    <source>
        <dbReference type="Proteomes" id="UP000800092"/>
    </source>
</evidence>
<evidence type="ECO:0000256" key="3">
    <source>
        <dbReference type="ARBA" id="ARBA00023277"/>
    </source>
</evidence>
<comment type="similarity">
    <text evidence="1">Belongs to the aldose epimerase family.</text>
</comment>
<dbReference type="OrthoDB" id="274691at2759"/>
<evidence type="ECO:0000256" key="2">
    <source>
        <dbReference type="ARBA" id="ARBA00023235"/>
    </source>
</evidence>
<dbReference type="SUPFAM" id="SSF74650">
    <property type="entry name" value="Galactose mutarotase-like"/>
    <property type="match status" value="1"/>
</dbReference>
<dbReference type="GO" id="GO:0006006">
    <property type="term" value="P:glucose metabolic process"/>
    <property type="evidence" value="ECO:0007669"/>
    <property type="project" value="TreeGrafter"/>
</dbReference>
<evidence type="ECO:0000313" key="5">
    <source>
        <dbReference type="EMBL" id="KAF2238364.1"/>
    </source>
</evidence>
<keyword evidence="3" id="KW-0119">Carbohydrate metabolism</keyword>
<gene>
    <name evidence="5" type="ORF">EV356DRAFT_573463</name>
</gene>
<keyword evidence="2" id="KW-0413">Isomerase</keyword>
<dbReference type="AlphaFoldDB" id="A0A6A6HJP2"/>
<keyword evidence="6" id="KW-1185">Reference proteome</keyword>
<dbReference type="GO" id="GO:0004034">
    <property type="term" value="F:aldose 1-epimerase activity"/>
    <property type="evidence" value="ECO:0007669"/>
    <property type="project" value="TreeGrafter"/>
</dbReference>
<feature type="chain" id="PRO_5025647118" evidence="4">
    <location>
        <begin position="20"/>
        <end position="401"/>
    </location>
</feature>
<organism evidence="5 6">
    <name type="scientific">Viridothelium virens</name>
    <name type="common">Speckled blister lichen</name>
    <name type="synonym">Trypethelium virens</name>
    <dbReference type="NCBI Taxonomy" id="1048519"/>
    <lineage>
        <taxon>Eukaryota</taxon>
        <taxon>Fungi</taxon>
        <taxon>Dikarya</taxon>
        <taxon>Ascomycota</taxon>
        <taxon>Pezizomycotina</taxon>
        <taxon>Dothideomycetes</taxon>
        <taxon>Dothideomycetes incertae sedis</taxon>
        <taxon>Trypetheliales</taxon>
        <taxon>Trypetheliaceae</taxon>
        <taxon>Viridothelium</taxon>
    </lineage>
</organism>
<accession>A0A6A6HJP2</accession>
<dbReference type="GO" id="GO:0030246">
    <property type="term" value="F:carbohydrate binding"/>
    <property type="evidence" value="ECO:0007669"/>
    <property type="project" value="InterPro"/>
</dbReference>
<name>A0A6A6HJP2_VIRVR</name>
<reference evidence="5" key="1">
    <citation type="journal article" date="2020" name="Stud. Mycol.">
        <title>101 Dothideomycetes genomes: a test case for predicting lifestyles and emergence of pathogens.</title>
        <authorList>
            <person name="Haridas S."/>
            <person name="Albert R."/>
            <person name="Binder M."/>
            <person name="Bloem J."/>
            <person name="Labutti K."/>
            <person name="Salamov A."/>
            <person name="Andreopoulos B."/>
            <person name="Baker S."/>
            <person name="Barry K."/>
            <person name="Bills G."/>
            <person name="Bluhm B."/>
            <person name="Cannon C."/>
            <person name="Castanera R."/>
            <person name="Culley D."/>
            <person name="Daum C."/>
            <person name="Ezra D."/>
            <person name="Gonzalez J."/>
            <person name="Henrissat B."/>
            <person name="Kuo A."/>
            <person name="Liang C."/>
            <person name="Lipzen A."/>
            <person name="Lutzoni F."/>
            <person name="Magnuson J."/>
            <person name="Mondo S."/>
            <person name="Nolan M."/>
            <person name="Ohm R."/>
            <person name="Pangilinan J."/>
            <person name="Park H.-J."/>
            <person name="Ramirez L."/>
            <person name="Alfaro M."/>
            <person name="Sun H."/>
            <person name="Tritt A."/>
            <person name="Yoshinaga Y."/>
            <person name="Zwiers L.-H."/>
            <person name="Turgeon B."/>
            <person name="Goodwin S."/>
            <person name="Spatafora J."/>
            <person name="Crous P."/>
            <person name="Grigoriev I."/>
        </authorList>
    </citation>
    <scope>NUCLEOTIDE SEQUENCE</scope>
    <source>
        <strain evidence="5">Tuck. ex Michener</strain>
    </source>
</reference>
<dbReference type="InterPro" id="IPR047215">
    <property type="entry name" value="Galactose_mutarotase-like"/>
</dbReference>
<proteinExistence type="inferred from homology"/>
<dbReference type="InterPro" id="IPR008183">
    <property type="entry name" value="Aldose_1/G6P_1-epimerase"/>
</dbReference>
<dbReference type="PANTHER" id="PTHR10091:SF6">
    <property type="entry name" value="1-EPIMERASE, PUTATIVE (AFU_ORTHOLOGUE AFUA_3G13240)-RELATED"/>
    <property type="match status" value="1"/>
</dbReference>
<dbReference type="PANTHER" id="PTHR10091">
    <property type="entry name" value="ALDOSE-1-EPIMERASE"/>
    <property type="match status" value="1"/>
</dbReference>
<dbReference type="GO" id="GO:0033499">
    <property type="term" value="P:galactose catabolic process via UDP-galactose, Leloir pathway"/>
    <property type="evidence" value="ECO:0007669"/>
    <property type="project" value="TreeGrafter"/>
</dbReference>
<dbReference type="Proteomes" id="UP000800092">
    <property type="component" value="Unassembled WGS sequence"/>
</dbReference>
<sequence>MRLPRLLAVLPVLFSSVTAQSNSTGIIGPLPNGKYEIASEGIRANFIPYGASISNLFLNDTRSIERDIVLGFDNASWYSISKLHPYLGAVPGRYANRIKNSTFDIDGVTYHVLPNENNNNDTLHGGPDGWTWRNWTVVSHTTDSITFSLDDPDGMEGFPGRVITYVTYTLTPYQWHIKMTATSLTKKTPIMLSSHTYWNLDGFQNPQTPLALNYSLYMPYSGQTVAIDSIEIPNGTILPAQQYSPNDFWSAPKQLGANITSPEILGNCGFNCSGYDNCFITNRAQDGPYDWREKGPAVTLSSPWSGIQIDVFTDQDALQVYSCNNQNGTQTIKETQGLRDGSRPRTVQKYGCVVLEVEDWIDGINQPEWGREKKQIFGPADDPYVLEAVYKFSVNKTSPNP</sequence>